<evidence type="ECO:0000256" key="1">
    <source>
        <dbReference type="ARBA" id="ARBA00023002"/>
    </source>
</evidence>
<dbReference type="Gene3D" id="3.50.50.60">
    <property type="entry name" value="FAD/NAD(P)-binding domain"/>
    <property type="match status" value="1"/>
</dbReference>
<protein>
    <submittedName>
        <fullName evidence="2">Putative oxidoreductase CzcO</fullName>
        <ecNumber evidence="2">1.-.-.-</ecNumber>
    </submittedName>
</protein>
<dbReference type="GO" id="GO:0004497">
    <property type="term" value="F:monooxygenase activity"/>
    <property type="evidence" value="ECO:0007669"/>
    <property type="project" value="TreeGrafter"/>
</dbReference>
<dbReference type="RefSeq" id="WP_087011477.1">
    <property type="nucleotide sequence ID" value="NZ_FUUY01000002.1"/>
</dbReference>
<dbReference type="SUPFAM" id="SSF51905">
    <property type="entry name" value="FAD/NAD(P)-binding domain"/>
    <property type="match status" value="2"/>
</dbReference>
<evidence type="ECO:0000313" key="2">
    <source>
        <dbReference type="EMBL" id="SJX21262.1"/>
    </source>
</evidence>
<dbReference type="EC" id="1.-.-.-" evidence="2"/>
<dbReference type="PANTHER" id="PTHR43539:SF78">
    <property type="entry name" value="FLAVIN-CONTAINING MONOOXYGENASE"/>
    <property type="match status" value="1"/>
</dbReference>
<dbReference type="EMBL" id="FUUY01000002">
    <property type="protein sequence ID" value="SJX21262.1"/>
    <property type="molecule type" value="Genomic_DNA"/>
</dbReference>
<keyword evidence="1 2" id="KW-0560">Oxidoreductase</keyword>
<dbReference type="Pfam" id="PF13738">
    <property type="entry name" value="Pyr_redox_3"/>
    <property type="match status" value="1"/>
</dbReference>
<name>A0A1R7QAH1_ACIJO</name>
<sequence length="346" mass="38523">MKILETIVIGAGQAGLAAASYLKKNHVNFLILEATNQIGGSWHHYYDSLKLFSPAAYSSLPDFSFPKTAHAYPLRDEVIDYLKSYAAKFNFPIQLNESVISVIPNDQGFEVLTSQNNRYQTKTLIAASGAFAQPYIPQIKGLDKFKGKIIHSASYLNPQNYINQKIVVVGAANSAVQIAAELGASSNVTIASREKIKFFPQKILGMDFHWWLKWTGLEKTRWLNDQSTPVLDDGRYRAALKGGLFQQREMFTEVDESGVIWSNGAKEEIDTLLFATGFRPNVSYLDKLKVIDSNQNLIQRNGVSDAHSGLYFLGFPKQRNFASATLRGVGADAAYIMPLLLKDLKN</sequence>
<reference evidence="2 3" key="1">
    <citation type="submission" date="2017-02" db="EMBL/GenBank/DDBJ databases">
        <authorList>
            <person name="Peterson S.W."/>
        </authorList>
    </citation>
    <scope>NUCLEOTIDE SEQUENCE [LARGE SCALE GENOMIC DNA]</scope>
    <source>
        <strain evidence="2">C6</strain>
    </source>
</reference>
<accession>A0A1R7QAH1</accession>
<dbReference type="PANTHER" id="PTHR43539">
    <property type="entry name" value="FLAVIN-BINDING MONOOXYGENASE-LIKE PROTEIN (AFU_ORTHOLOGUE AFUA_4G09220)"/>
    <property type="match status" value="1"/>
</dbReference>
<dbReference type="AlphaFoldDB" id="A0A1R7QAH1"/>
<dbReference type="InterPro" id="IPR050982">
    <property type="entry name" value="Auxin_biosynth/cation_transpt"/>
</dbReference>
<evidence type="ECO:0000313" key="3">
    <source>
        <dbReference type="Proteomes" id="UP000196240"/>
    </source>
</evidence>
<dbReference type="InterPro" id="IPR000960">
    <property type="entry name" value="Flavin_mOase"/>
</dbReference>
<dbReference type="PRINTS" id="PR00368">
    <property type="entry name" value="FADPNR"/>
</dbReference>
<organism evidence="2 3">
    <name type="scientific">Acinetobacter johnsonii</name>
    <dbReference type="NCBI Taxonomy" id="40214"/>
    <lineage>
        <taxon>Bacteria</taxon>
        <taxon>Pseudomonadati</taxon>
        <taxon>Pseudomonadota</taxon>
        <taxon>Gammaproteobacteria</taxon>
        <taxon>Moraxellales</taxon>
        <taxon>Moraxellaceae</taxon>
        <taxon>Acinetobacter</taxon>
    </lineage>
</organism>
<dbReference type="InterPro" id="IPR036188">
    <property type="entry name" value="FAD/NAD-bd_sf"/>
</dbReference>
<dbReference type="Proteomes" id="UP000196240">
    <property type="component" value="Unassembled WGS sequence"/>
</dbReference>
<gene>
    <name evidence="2" type="primary">czcO_3</name>
    <name evidence="2" type="ORF">ACNJC6_00872</name>
</gene>
<dbReference type="PIRSF" id="PIRSF000332">
    <property type="entry name" value="FMO"/>
    <property type="match status" value="1"/>
</dbReference>
<proteinExistence type="predicted"/>
<dbReference type="GO" id="GO:0050660">
    <property type="term" value="F:flavin adenine dinucleotide binding"/>
    <property type="evidence" value="ECO:0007669"/>
    <property type="project" value="InterPro"/>
</dbReference>
<dbReference type="PRINTS" id="PR00469">
    <property type="entry name" value="PNDRDTASEII"/>
</dbReference>
<dbReference type="GO" id="GO:0050661">
    <property type="term" value="F:NADP binding"/>
    <property type="evidence" value="ECO:0007669"/>
    <property type="project" value="InterPro"/>
</dbReference>